<dbReference type="PANTHER" id="PTHR36688:SF2">
    <property type="entry name" value="ENDONUCLEASE_EXONUCLEASE_PHOSPHATASE DOMAIN-CONTAINING PROTEIN"/>
    <property type="match status" value="1"/>
</dbReference>
<dbReference type="AlphaFoldDB" id="A0A087U998"/>
<organism evidence="2 3">
    <name type="scientific">Stegodyphus mimosarum</name>
    <name type="common">African social velvet spider</name>
    <dbReference type="NCBI Taxonomy" id="407821"/>
    <lineage>
        <taxon>Eukaryota</taxon>
        <taxon>Metazoa</taxon>
        <taxon>Ecdysozoa</taxon>
        <taxon>Arthropoda</taxon>
        <taxon>Chelicerata</taxon>
        <taxon>Arachnida</taxon>
        <taxon>Araneae</taxon>
        <taxon>Araneomorphae</taxon>
        <taxon>Entelegynae</taxon>
        <taxon>Eresoidea</taxon>
        <taxon>Eresidae</taxon>
        <taxon>Stegodyphus</taxon>
    </lineage>
</organism>
<proteinExistence type="predicted"/>
<feature type="domain" description="Endonuclease/exonuclease/phosphatase" evidence="1">
    <location>
        <begin position="8"/>
        <end position="116"/>
    </location>
</feature>
<dbReference type="Proteomes" id="UP000054359">
    <property type="component" value="Unassembled WGS sequence"/>
</dbReference>
<dbReference type="InterPro" id="IPR036691">
    <property type="entry name" value="Endo/exonu/phosph_ase_sf"/>
</dbReference>
<protein>
    <submittedName>
        <fullName evidence="2">RNA-directed DNA polymerase from mobile element jockey</fullName>
    </submittedName>
</protein>
<dbReference type="OMA" id="DINAHND"/>
<dbReference type="InterPro" id="IPR052560">
    <property type="entry name" value="RdDP_mobile_element"/>
</dbReference>
<dbReference type="PANTHER" id="PTHR36688">
    <property type="entry name" value="ENDO/EXONUCLEASE/PHOSPHATASE DOMAIN-CONTAINING PROTEIN"/>
    <property type="match status" value="1"/>
</dbReference>
<dbReference type="OrthoDB" id="6436593at2759"/>
<sequence>MWRDEPLNIFNLYHPPNIGNLPGVFDNLLSGNTLLLGDLNAKHPAWGCSTQNQRGFDLLHSIDDSGFMIFNDGTPTHSSYSYNTSEALDLSIVSPTIFPICIWTVMKNIGSDHSPILIEIKKKQCTLLNRKKYWNFAKADWKAFGGLVDTLAESGILSSDLDTNWITFKHMLFKATKRTIPRGKVKLFNPYFTHNLPILLPLLQKRENLRLELKYSNTEQNRTEMNKVNAEIKRTYMLLRRKKWMDTCEGLDARSSDTKLWKLIKNISSEQPQIKRCNTILDSDGNIPIDEKAAADLLGEHYQKTSEWTYRPRLVNS</sequence>
<evidence type="ECO:0000313" key="2">
    <source>
        <dbReference type="EMBL" id="KFM73937.1"/>
    </source>
</evidence>
<keyword evidence="2" id="KW-0548">Nucleotidyltransferase</keyword>
<dbReference type="InterPro" id="IPR005135">
    <property type="entry name" value="Endo/exonuclease/phosphatase"/>
</dbReference>
<reference evidence="2 3" key="1">
    <citation type="submission" date="2013-11" db="EMBL/GenBank/DDBJ databases">
        <title>Genome sequencing of Stegodyphus mimosarum.</title>
        <authorList>
            <person name="Bechsgaard J."/>
        </authorList>
    </citation>
    <scope>NUCLEOTIDE SEQUENCE [LARGE SCALE GENOMIC DNA]</scope>
</reference>
<dbReference type="Gene3D" id="3.60.10.10">
    <property type="entry name" value="Endonuclease/exonuclease/phosphatase"/>
    <property type="match status" value="1"/>
</dbReference>
<dbReference type="Pfam" id="PF14529">
    <property type="entry name" value="Exo_endo_phos_2"/>
    <property type="match status" value="1"/>
</dbReference>
<keyword evidence="3" id="KW-1185">Reference proteome</keyword>
<evidence type="ECO:0000313" key="3">
    <source>
        <dbReference type="Proteomes" id="UP000054359"/>
    </source>
</evidence>
<evidence type="ECO:0000259" key="1">
    <source>
        <dbReference type="Pfam" id="PF14529"/>
    </source>
</evidence>
<keyword evidence="2" id="KW-0808">Transferase</keyword>
<gene>
    <name evidence="2" type="ORF">X975_24845</name>
</gene>
<name>A0A087U998_STEMI</name>
<dbReference type="GO" id="GO:0003964">
    <property type="term" value="F:RNA-directed DNA polymerase activity"/>
    <property type="evidence" value="ECO:0007669"/>
    <property type="project" value="UniProtKB-KW"/>
</dbReference>
<accession>A0A087U998</accession>
<feature type="non-terminal residue" evidence="2">
    <location>
        <position position="317"/>
    </location>
</feature>
<dbReference type="SUPFAM" id="SSF56219">
    <property type="entry name" value="DNase I-like"/>
    <property type="match status" value="1"/>
</dbReference>
<keyword evidence="2" id="KW-0695">RNA-directed DNA polymerase</keyword>
<dbReference type="EMBL" id="KK118817">
    <property type="protein sequence ID" value="KFM73937.1"/>
    <property type="molecule type" value="Genomic_DNA"/>
</dbReference>